<organism evidence="3 4">
    <name type="scientific">Sphingomonas panacisoli</name>
    <dbReference type="NCBI Taxonomy" id="1813879"/>
    <lineage>
        <taxon>Bacteria</taxon>
        <taxon>Pseudomonadati</taxon>
        <taxon>Pseudomonadota</taxon>
        <taxon>Alphaproteobacteria</taxon>
        <taxon>Sphingomonadales</taxon>
        <taxon>Sphingomonadaceae</taxon>
        <taxon>Sphingomonas</taxon>
    </lineage>
</organism>
<sequence length="207" mass="22399">MKTITGLLLATSLAASPAAAKQYPPRDDCVADASFVAFRTSLADIVKRKDAKALLAVVAPDIEWSFGDPHGRAGFAKEWKLAAPATSGLWEELGRMLARGCSLKDGEASAPYWYQNGPSGELADIALINGERVNIREAPSKTAKVVRTADWESVTIGDEAKDWTKVTFEDGTAGYVANDFLWSGYSYRALFDKRGGKWLMTAFIAGD</sequence>
<gene>
    <name evidence="3" type="ORF">FPZ24_06270</name>
</gene>
<name>A0A5B8LFW3_9SPHN</name>
<dbReference type="KEGG" id="spai:FPZ24_06270"/>
<dbReference type="OrthoDB" id="7550365at2"/>
<evidence type="ECO:0000313" key="3">
    <source>
        <dbReference type="EMBL" id="QDZ07138.1"/>
    </source>
</evidence>
<feature type="domain" description="SH3b" evidence="2">
    <location>
        <begin position="123"/>
        <end position="185"/>
    </location>
</feature>
<dbReference type="SMART" id="SM00287">
    <property type="entry name" value="SH3b"/>
    <property type="match status" value="1"/>
</dbReference>
<accession>A0A5B8LFW3</accession>
<protein>
    <submittedName>
        <fullName evidence="3">SH3 domain-containing protein</fullName>
    </submittedName>
</protein>
<keyword evidence="4" id="KW-1185">Reference proteome</keyword>
<evidence type="ECO:0000256" key="1">
    <source>
        <dbReference type="SAM" id="SignalP"/>
    </source>
</evidence>
<keyword evidence="1" id="KW-0732">Signal</keyword>
<feature type="chain" id="PRO_5022706981" evidence="1">
    <location>
        <begin position="21"/>
        <end position="207"/>
    </location>
</feature>
<reference evidence="3 4" key="1">
    <citation type="submission" date="2019-07" db="EMBL/GenBank/DDBJ databases">
        <title>Full genome sequence of Sphingomonas sp. 4R-6-7(HKS19).</title>
        <authorList>
            <person name="Im W.-T."/>
        </authorList>
    </citation>
    <scope>NUCLEOTIDE SEQUENCE [LARGE SCALE GENOMIC DNA]</scope>
    <source>
        <strain evidence="3 4">HKS19</strain>
    </source>
</reference>
<evidence type="ECO:0000259" key="2">
    <source>
        <dbReference type="PROSITE" id="PS51781"/>
    </source>
</evidence>
<evidence type="ECO:0000313" key="4">
    <source>
        <dbReference type="Proteomes" id="UP000315673"/>
    </source>
</evidence>
<dbReference type="InterPro" id="IPR003646">
    <property type="entry name" value="SH3-like_bac-type"/>
</dbReference>
<dbReference type="Gene3D" id="2.30.30.40">
    <property type="entry name" value="SH3 Domains"/>
    <property type="match status" value="1"/>
</dbReference>
<dbReference type="PROSITE" id="PS51781">
    <property type="entry name" value="SH3B"/>
    <property type="match status" value="1"/>
</dbReference>
<proteinExistence type="predicted"/>
<dbReference type="EMBL" id="CP042306">
    <property type="protein sequence ID" value="QDZ07138.1"/>
    <property type="molecule type" value="Genomic_DNA"/>
</dbReference>
<dbReference type="Pfam" id="PF08239">
    <property type="entry name" value="SH3_3"/>
    <property type="match status" value="1"/>
</dbReference>
<feature type="signal peptide" evidence="1">
    <location>
        <begin position="1"/>
        <end position="20"/>
    </location>
</feature>
<dbReference type="RefSeq" id="WP_146570262.1">
    <property type="nucleotide sequence ID" value="NZ_CP042306.1"/>
</dbReference>
<dbReference type="Proteomes" id="UP000315673">
    <property type="component" value="Chromosome"/>
</dbReference>
<dbReference type="AlphaFoldDB" id="A0A5B8LFW3"/>